<name>A0A939JMZ4_9ACTN</name>
<organism evidence="1 2">
    <name type="scientific">Streptomyces beijiangensis</name>
    <dbReference type="NCBI Taxonomy" id="163361"/>
    <lineage>
        <taxon>Bacteria</taxon>
        <taxon>Bacillati</taxon>
        <taxon>Actinomycetota</taxon>
        <taxon>Actinomycetes</taxon>
        <taxon>Kitasatosporales</taxon>
        <taxon>Streptomycetaceae</taxon>
        <taxon>Streptomyces</taxon>
    </lineage>
</organism>
<feature type="non-terminal residue" evidence="1">
    <location>
        <position position="105"/>
    </location>
</feature>
<evidence type="ECO:0000313" key="1">
    <source>
        <dbReference type="EMBL" id="MBO0518372.1"/>
    </source>
</evidence>
<reference evidence="1" key="1">
    <citation type="submission" date="2021-03" db="EMBL/GenBank/DDBJ databases">
        <title>Streptomyces poriferae sp. nov., a novel marine sponge-derived Actinobacteria species with anti-MRSA activity.</title>
        <authorList>
            <person name="Sandoval-Powers M."/>
            <person name="Kralova S."/>
            <person name="Nguyen G.-S."/>
            <person name="Fawwal D."/>
            <person name="Degnes K."/>
            <person name="Klinkenberg G."/>
            <person name="Sletta H."/>
            <person name="Wentzel A."/>
            <person name="Liles M.R."/>
        </authorList>
    </citation>
    <scope>NUCLEOTIDE SEQUENCE</scope>
    <source>
        <strain evidence="1">DSM 41794</strain>
    </source>
</reference>
<evidence type="ECO:0000313" key="2">
    <source>
        <dbReference type="Proteomes" id="UP000664167"/>
    </source>
</evidence>
<dbReference type="AlphaFoldDB" id="A0A939JMZ4"/>
<dbReference type="InterPro" id="IPR036188">
    <property type="entry name" value="FAD/NAD-bd_sf"/>
</dbReference>
<dbReference type="SUPFAM" id="SSF51905">
    <property type="entry name" value="FAD/NAD(P)-binding domain"/>
    <property type="match status" value="1"/>
</dbReference>
<dbReference type="EMBL" id="JAFLRJ010001571">
    <property type="protein sequence ID" value="MBO0518372.1"/>
    <property type="molecule type" value="Genomic_DNA"/>
</dbReference>
<protein>
    <submittedName>
        <fullName evidence="1">Oxidoreductase</fullName>
    </submittedName>
</protein>
<feature type="non-terminal residue" evidence="1">
    <location>
        <position position="1"/>
    </location>
</feature>
<keyword evidence="2" id="KW-1185">Reference proteome</keyword>
<dbReference type="Proteomes" id="UP000664167">
    <property type="component" value="Unassembled WGS sequence"/>
</dbReference>
<comment type="caution">
    <text evidence="1">The sequence shown here is derived from an EMBL/GenBank/DDBJ whole genome shotgun (WGS) entry which is preliminary data.</text>
</comment>
<proteinExistence type="predicted"/>
<sequence>VRTLLGAGVEIAAMITGLPRHKAAVTDAADTRLRRRVPLLTDATVAELLGRERLSGIVVRHADGRRAVIACDTVVFTGDFVPDHELARRGSPVIIAAISTPAPSS</sequence>
<accession>A0A939JMZ4</accession>
<gene>
    <name evidence="1" type="ORF">J0695_42725</name>
</gene>